<keyword evidence="4 6" id="KW-0460">Magnesium</keyword>
<feature type="binding site" evidence="6">
    <location>
        <position position="156"/>
    </location>
    <ligand>
        <name>Mg(2+)</name>
        <dbReference type="ChEBI" id="CHEBI:18420"/>
        <label>1</label>
    </ligand>
</feature>
<evidence type="ECO:0000256" key="3">
    <source>
        <dbReference type="ARBA" id="ARBA00022801"/>
    </source>
</evidence>
<feature type="site" description="Important for catalytic activity" evidence="7">
    <location>
        <position position="230"/>
    </location>
</feature>
<dbReference type="PROSITE" id="PS51435">
    <property type="entry name" value="AP_NUCLEASE_F1_4"/>
    <property type="match status" value="1"/>
</dbReference>
<evidence type="ECO:0000256" key="1">
    <source>
        <dbReference type="ARBA" id="ARBA00007092"/>
    </source>
</evidence>
<dbReference type="Proteomes" id="UP000235122">
    <property type="component" value="Unassembled WGS sequence"/>
</dbReference>
<feature type="binding site" evidence="6">
    <location>
        <position position="259"/>
    </location>
    <ligand>
        <name>Mg(2+)</name>
        <dbReference type="ChEBI" id="CHEBI:18420"/>
        <label>1</label>
    </ligand>
</feature>
<dbReference type="GeneID" id="35867823"/>
<comment type="similarity">
    <text evidence="1">Belongs to the DNA repair enzymes AP/ExoA family.</text>
</comment>
<dbReference type="PANTHER" id="PTHR43250">
    <property type="entry name" value="EXODEOXYRIBONUCLEASE III"/>
    <property type="match status" value="1"/>
</dbReference>
<dbReference type="GO" id="GO:0046872">
    <property type="term" value="F:metal ion binding"/>
    <property type="evidence" value="ECO:0007669"/>
    <property type="project" value="UniProtKB-KW"/>
</dbReference>
<dbReference type="AlphaFoldDB" id="A0A2I1INT0"/>
<dbReference type="Gene3D" id="3.60.10.10">
    <property type="entry name" value="Endonuclease/exonuclease/phosphatase"/>
    <property type="match status" value="1"/>
</dbReference>
<dbReference type="EMBL" id="PKKO01000002">
    <property type="protein sequence ID" value="PKY72770.1"/>
    <property type="molecule type" value="Genomic_DNA"/>
</dbReference>
<accession>A0A2I1INT0</accession>
<comment type="cofactor">
    <cofactor evidence="6">
        <name>Mg(2+)</name>
        <dbReference type="ChEBI" id="CHEBI:18420"/>
    </cofactor>
    <cofactor evidence="6">
        <name>Mn(2+)</name>
        <dbReference type="ChEBI" id="CHEBI:29035"/>
    </cofactor>
    <text evidence="6">Probably binds two magnesium or manganese ions per subunit.</text>
</comment>
<dbReference type="RefSeq" id="WP_024331011.1">
    <property type="nucleotide sequence ID" value="NZ_JASOXK010000002.1"/>
</dbReference>
<evidence type="ECO:0000313" key="10">
    <source>
        <dbReference type="Proteomes" id="UP000235122"/>
    </source>
</evidence>
<proteinExistence type="inferred from homology"/>
<feature type="binding site" evidence="6">
    <location>
        <position position="260"/>
    </location>
    <ligand>
        <name>Mg(2+)</name>
        <dbReference type="ChEBI" id="CHEBI:18420"/>
        <label>1</label>
    </ligand>
</feature>
<evidence type="ECO:0000256" key="5">
    <source>
        <dbReference type="PIRSR" id="PIRSR604808-1"/>
    </source>
</evidence>
<reference evidence="9 10" key="1">
    <citation type="submission" date="2017-12" db="EMBL/GenBank/DDBJ databases">
        <title>Phylogenetic diversity of female urinary microbiome.</title>
        <authorList>
            <person name="Thomas-White K."/>
            <person name="Wolfe A.J."/>
        </authorList>
    </citation>
    <scope>NUCLEOTIDE SEQUENCE [LARGE SCALE GENOMIC DNA]</scope>
    <source>
        <strain evidence="9 10">UMB0402</strain>
    </source>
</reference>
<dbReference type="STRING" id="33007.HMPREF3198_01471"/>
<evidence type="ECO:0000256" key="4">
    <source>
        <dbReference type="ARBA" id="ARBA00022842"/>
    </source>
</evidence>
<protein>
    <submittedName>
        <fullName evidence="9">Exodeoxyribonuclease III</fullName>
    </submittedName>
</protein>
<dbReference type="InterPro" id="IPR005135">
    <property type="entry name" value="Endo/exonuclease/phosphatase"/>
</dbReference>
<dbReference type="PANTHER" id="PTHR43250:SF2">
    <property type="entry name" value="EXODEOXYRIBONUCLEASE III"/>
    <property type="match status" value="1"/>
</dbReference>
<dbReference type="GO" id="GO:0008311">
    <property type="term" value="F:double-stranded DNA 3'-5' DNA exonuclease activity"/>
    <property type="evidence" value="ECO:0007669"/>
    <property type="project" value="InterPro"/>
</dbReference>
<feature type="active site" description="Proton donor/acceptor" evidence="5">
    <location>
        <position position="156"/>
    </location>
</feature>
<dbReference type="InterPro" id="IPR036691">
    <property type="entry name" value="Endo/exonu/phosph_ase_sf"/>
</dbReference>
<dbReference type="SUPFAM" id="SSF56219">
    <property type="entry name" value="DNase I-like"/>
    <property type="match status" value="1"/>
</dbReference>
<feature type="binding site" evidence="6">
    <location>
        <position position="8"/>
    </location>
    <ligand>
        <name>Mg(2+)</name>
        <dbReference type="ChEBI" id="CHEBI:18420"/>
        <label>1</label>
    </ligand>
</feature>
<dbReference type="InterPro" id="IPR004808">
    <property type="entry name" value="AP_endonuc_1"/>
</dbReference>
<feature type="domain" description="Endonuclease/exonuclease/phosphatase" evidence="8">
    <location>
        <begin position="5"/>
        <end position="260"/>
    </location>
</feature>
<comment type="caution">
    <text evidence="9">The sequence shown here is derived from an EMBL/GenBank/DDBJ whole genome shotgun (WGS) entry which is preliminary data.</text>
</comment>
<feature type="binding site" evidence="6">
    <location>
        <position position="158"/>
    </location>
    <ligand>
        <name>Mg(2+)</name>
        <dbReference type="ChEBI" id="CHEBI:18420"/>
        <label>1</label>
    </ligand>
</feature>
<evidence type="ECO:0000313" key="9">
    <source>
        <dbReference type="EMBL" id="PKY72770.1"/>
    </source>
</evidence>
<organism evidence="9 10">
    <name type="scientific">Winkia neuii</name>
    <dbReference type="NCBI Taxonomy" id="33007"/>
    <lineage>
        <taxon>Bacteria</taxon>
        <taxon>Bacillati</taxon>
        <taxon>Actinomycetota</taxon>
        <taxon>Actinomycetes</taxon>
        <taxon>Actinomycetales</taxon>
        <taxon>Actinomycetaceae</taxon>
        <taxon>Winkia</taxon>
    </lineage>
</organism>
<keyword evidence="10" id="KW-1185">Reference proteome</keyword>
<keyword evidence="2 6" id="KW-0479">Metal-binding</keyword>
<dbReference type="GO" id="GO:0006281">
    <property type="term" value="P:DNA repair"/>
    <property type="evidence" value="ECO:0007669"/>
    <property type="project" value="InterPro"/>
</dbReference>
<keyword evidence="6" id="KW-0464">Manganese</keyword>
<dbReference type="Pfam" id="PF03372">
    <property type="entry name" value="Exo_endo_phos"/>
    <property type="match status" value="1"/>
</dbReference>
<feature type="active site" description="Proton acceptor" evidence="5">
    <location>
        <position position="260"/>
    </location>
</feature>
<evidence type="ECO:0000256" key="2">
    <source>
        <dbReference type="ARBA" id="ARBA00022723"/>
    </source>
</evidence>
<name>A0A2I1INT0_9ACTO</name>
<dbReference type="InterPro" id="IPR037493">
    <property type="entry name" value="ExoIII-like"/>
</dbReference>
<dbReference type="NCBIfam" id="TIGR00633">
    <property type="entry name" value="xth"/>
    <property type="match status" value="1"/>
</dbReference>
<gene>
    <name evidence="9" type="ORF">CYJ19_03770</name>
</gene>
<evidence type="ECO:0000256" key="7">
    <source>
        <dbReference type="PIRSR" id="PIRSR604808-3"/>
    </source>
</evidence>
<keyword evidence="3" id="KW-0378">Hydrolase</keyword>
<evidence type="ECO:0000259" key="8">
    <source>
        <dbReference type="Pfam" id="PF03372"/>
    </source>
</evidence>
<feature type="active site" evidence="5">
    <location>
        <position position="119"/>
    </location>
</feature>
<feature type="binding site" evidence="6">
    <location>
        <position position="36"/>
    </location>
    <ligand>
        <name>Mg(2+)</name>
        <dbReference type="ChEBI" id="CHEBI:18420"/>
        <label>1</label>
    </ligand>
</feature>
<feature type="site" description="Transition state stabilizer" evidence="7">
    <location>
        <position position="158"/>
    </location>
</feature>
<sequence length="272" mass="30060">MLTVASINVNGIRAAFRKGIEGWLDSAAPDVVLVQEVRADQQIAADLFGPAWRVVTVPCRLKGRAGVAIAVKADAPVLSSRDYLYEGESDVDSGRWVELTLDTADGNGNACPFTLVSAYLHSGELDTPKQEQKMAYLAKVGPRLEQLQGACVVAGDFNVVRSEFDIKNWKPNHNKRSGVLDSEIAYLDGWMSGRWHDLTRTKLGEGVRAPYTWWSFRGRAFDNDAGWRIDYQMVTDEALALAGPTRVDRASGHDSRWSDHAPLVATYSLSYR</sequence>
<feature type="site" description="Interaction with DNA substrate" evidence="7">
    <location>
        <position position="260"/>
    </location>
</feature>
<evidence type="ECO:0000256" key="6">
    <source>
        <dbReference type="PIRSR" id="PIRSR604808-2"/>
    </source>
</evidence>